<dbReference type="AlphaFoldDB" id="A0A0F5PY18"/>
<dbReference type="PATRIC" id="fig|728005.3.peg.748"/>
<protein>
    <submittedName>
        <fullName evidence="9">Glutamyl-Q tRNA(Asp) ligase</fullName>
    </submittedName>
    <submittedName>
        <fullName evidence="10">Glutamyl-Q tRNA(Asp) synthetase</fullName>
    </submittedName>
</protein>
<dbReference type="OrthoDB" id="9807503at2"/>
<dbReference type="STRING" id="728005.SAMN04488059_106140"/>
<comment type="similarity">
    <text evidence="7">Belongs to the class-I aminoacyl-tRNA synthetase family.</text>
</comment>
<accession>A0A0F5PY18</accession>
<dbReference type="PRINTS" id="PR00987">
    <property type="entry name" value="TRNASYNTHGLU"/>
</dbReference>
<keyword evidence="2" id="KW-0479">Metal-binding</keyword>
<dbReference type="InterPro" id="IPR014729">
    <property type="entry name" value="Rossmann-like_a/b/a_fold"/>
</dbReference>
<keyword evidence="4" id="KW-0862">Zinc</keyword>
<dbReference type="InterPro" id="IPR000924">
    <property type="entry name" value="Glu/Gln-tRNA-synth"/>
</dbReference>
<evidence type="ECO:0000313" key="12">
    <source>
        <dbReference type="Proteomes" id="UP000182258"/>
    </source>
</evidence>
<dbReference type="GO" id="GO:0004818">
    <property type="term" value="F:glutamate-tRNA ligase activity"/>
    <property type="evidence" value="ECO:0007669"/>
    <property type="project" value="TreeGrafter"/>
</dbReference>
<dbReference type="GO" id="GO:0005524">
    <property type="term" value="F:ATP binding"/>
    <property type="evidence" value="ECO:0007669"/>
    <property type="project" value="UniProtKB-KW"/>
</dbReference>
<dbReference type="PROSITE" id="PS00178">
    <property type="entry name" value="AA_TRNA_LIGASE_I"/>
    <property type="match status" value="1"/>
</dbReference>
<sequence length="285" mass="32027">MSQKLSQPVLRFAPSPNGRLHLGHAYSALYSWNAARQLGGIALLRIEDIDLERSKPEFVAAIFQDLHWLGFSWPEPVMLQSERMDIYADAGNHLRDQGLLYPCFCSRTELAASSEGNDPDGAPLYPGTCRHMQRGEQIERLERGDPVQFRLDVEKAMDRVGMLTFSVVGPLITDRPQIRHAWPERWGDVVLQRKGMPTGYHLSVVVDDAEQGITHVTRGRDMEAATDIHALLQMLLGLPSPIYNFHKLILNDDGKKLAKTRNSEGLADLRAKGWTPEDVRRAVGL</sequence>
<reference evidence="10 12" key="2">
    <citation type="submission" date="2016-10" db="EMBL/GenBank/DDBJ databases">
        <authorList>
            <person name="de Groot N.N."/>
        </authorList>
    </citation>
    <scope>NUCLEOTIDE SEQUENCE [LARGE SCALE GENOMIC DNA]</scope>
    <source>
        <strain evidence="10 12">CGMCC 1.10210</strain>
    </source>
</reference>
<gene>
    <name evidence="10" type="ORF">SAMN04488059_106140</name>
    <name evidence="9" type="ORF">WH91_12925</name>
</gene>
<evidence type="ECO:0000256" key="2">
    <source>
        <dbReference type="ARBA" id="ARBA00022723"/>
    </source>
</evidence>
<dbReference type="InterPro" id="IPR001412">
    <property type="entry name" value="aa-tRNA-synth_I_CS"/>
</dbReference>
<dbReference type="Gene3D" id="3.40.50.620">
    <property type="entry name" value="HUPs"/>
    <property type="match status" value="1"/>
</dbReference>
<evidence type="ECO:0000256" key="6">
    <source>
        <dbReference type="ARBA" id="ARBA00023146"/>
    </source>
</evidence>
<keyword evidence="1 7" id="KW-0436">Ligase</keyword>
<dbReference type="PANTHER" id="PTHR43311:SF1">
    <property type="entry name" value="GLUTAMYL-Q TRNA(ASP) SYNTHETASE"/>
    <property type="match status" value="1"/>
</dbReference>
<dbReference type="Pfam" id="PF00749">
    <property type="entry name" value="tRNA-synt_1c"/>
    <property type="match status" value="1"/>
</dbReference>
<evidence type="ECO:0000256" key="7">
    <source>
        <dbReference type="RuleBase" id="RU363037"/>
    </source>
</evidence>
<evidence type="ECO:0000313" key="10">
    <source>
        <dbReference type="EMBL" id="SFC53199.1"/>
    </source>
</evidence>
<dbReference type="RefSeq" id="WP_046171411.1">
    <property type="nucleotide sequence ID" value="NZ_FOMB01000006.1"/>
</dbReference>
<dbReference type="InterPro" id="IPR049940">
    <property type="entry name" value="GluQ/Sye"/>
</dbReference>
<dbReference type="GO" id="GO:0005829">
    <property type="term" value="C:cytosol"/>
    <property type="evidence" value="ECO:0007669"/>
    <property type="project" value="TreeGrafter"/>
</dbReference>
<evidence type="ECO:0000256" key="4">
    <source>
        <dbReference type="ARBA" id="ARBA00022833"/>
    </source>
</evidence>
<evidence type="ECO:0000256" key="1">
    <source>
        <dbReference type="ARBA" id="ARBA00022598"/>
    </source>
</evidence>
<dbReference type="NCBIfam" id="NF004315">
    <property type="entry name" value="PRK05710.1-4"/>
    <property type="match status" value="1"/>
</dbReference>
<evidence type="ECO:0000313" key="9">
    <source>
        <dbReference type="EMBL" id="KKC32719.1"/>
    </source>
</evidence>
<evidence type="ECO:0000256" key="3">
    <source>
        <dbReference type="ARBA" id="ARBA00022741"/>
    </source>
</evidence>
<proteinExistence type="inferred from homology"/>
<keyword evidence="3 7" id="KW-0547">Nucleotide-binding</keyword>
<dbReference type="SUPFAM" id="SSF52374">
    <property type="entry name" value="Nucleotidylyl transferase"/>
    <property type="match status" value="1"/>
</dbReference>
<evidence type="ECO:0000256" key="5">
    <source>
        <dbReference type="ARBA" id="ARBA00022840"/>
    </source>
</evidence>
<evidence type="ECO:0000259" key="8">
    <source>
        <dbReference type="Pfam" id="PF00749"/>
    </source>
</evidence>
<reference evidence="9 11" key="1">
    <citation type="submission" date="2015-03" db="EMBL/GenBank/DDBJ databases">
        <authorList>
            <person name="Lepp D."/>
            <person name="Hassan Y.I."/>
            <person name="Li X.-Z."/>
            <person name="Zhou T."/>
        </authorList>
    </citation>
    <scope>NUCLEOTIDE SEQUENCE [LARGE SCALE GENOMIC DNA]</scope>
    <source>
        <strain evidence="9 11">Cr7-05</strain>
    </source>
</reference>
<organism evidence="10 12">
    <name type="scientific">Devosia psychrophila</name>
    <dbReference type="NCBI Taxonomy" id="728005"/>
    <lineage>
        <taxon>Bacteria</taxon>
        <taxon>Pseudomonadati</taxon>
        <taxon>Pseudomonadota</taxon>
        <taxon>Alphaproteobacteria</taxon>
        <taxon>Hyphomicrobiales</taxon>
        <taxon>Devosiaceae</taxon>
        <taxon>Devosia</taxon>
    </lineage>
</organism>
<evidence type="ECO:0000313" key="11">
    <source>
        <dbReference type="Proteomes" id="UP000033519"/>
    </source>
</evidence>
<keyword evidence="7" id="KW-0648">Protein biosynthesis</keyword>
<dbReference type="EMBL" id="FOMB01000006">
    <property type="protein sequence ID" value="SFC53199.1"/>
    <property type="molecule type" value="Genomic_DNA"/>
</dbReference>
<dbReference type="PANTHER" id="PTHR43311">
    <property type="entry name" value="GLUTAMATE--TRNA LIGASE"/>
    <property type="match status" value="1"/>
</dbReference>
<keyword evidence="6 7" id="KW-0030">Aminoacyl-tRNA synthetase</keyword>
<keyword evidence="11" id="KW-1185">Reference proteome</keyword>
<keyword evidence="5 7" id="KW-0067">ATP-binding</keyword>
<feature type="domain" description="Glutamyl/glutaminyl-tRNA synthetase class Ib catalytic" evidence="8">
    <location>
        <begin position="10"/>
        <end position="277"/>
    </location>
</feature>
<dbReference type="InterPro" id="IPR020058">
    <property type="entry name" value="Glu/Gln-tRNA-synth_Ib_cat-dom"/>
</dbReference>
<dbReference type="Proteomes" id="UP000182258">
    <property type="component" value="Unassembled WGS sequence"/>
</dbReference>
<dbReference type="Proteomes" id="UP000033519">
    <property type="component" value="Unassembled WGS sequence"/>
</dbReference>
<dbReference type="EMBL" id="LAPV01000129">
    <property type="protein sequence ID" value="KKC32719.1"/>
    <property type="molecule type" value="Genomic_DNA"/>
</dbReference>
<dbReference type="GO" id="GO:0006424">
    <property type="term" value="P:glutamyl-tRNA aminoacylation"/>
    <property type="evidence" value="ECO:0007669"/>
    <property type="project" value="TreeGrafter"/>
</dbReference>
<name>A0A0F5PY18_9HYPH</name>